<evidence type="ECO:0000256" key="1">
    <source>
        <dbReference type="SAM" id="MobiDB-lite"/>
    </source>
</evidence>
<feature type="region of interest" description="Disordered" evidence="1">
    <location>
        <begin position="102"/>
        <end position="121"/>
    </location>
</feature>
<feature type="region of interest" description="Disordered" evidence="1">
    <location>
        <begin position="1"/>
        <end position="93"/>
    </location>
</feature>
<name>A0AAV7TU31_PLEWA</name>
<sequence>MGRLRTPSELQWTSNYGPKQPLPSLQQPRTTGSSLRSGTAAEAVGALGSSPMRTRHTTFLSQPGNRPDLLRPLSAPQAVGSDSTSALPWEGPTRLQGLPLDICGGEGEGAPPLSNRLRRLP</sequence>
<dbReference type="Proteomes" id="UP001066276">
    <property type="component" value="Chromosome 3_2"/>
</dbReference>
<dbReference type="EMBL" id="JANPWB010000006">
    <property type="protein sequence ID" value="KAJ1179654.1"/>
    <property type="molecule type" value="Genomic_DNA"/>
</dbReference>
<evidence type="ECO:0000313" key="3">
    <source>
        <dbReference type="Proteomes" id="UP001066276"/>
    </source>
</evidence>
<protein>
    <submittedName>
        <fullName evidence="2">Uncharacterized protein</fullName>
    </submittedName>
</protein>
<accession>A0AAV7TU31</accession>
<organism evidence="2 3">
    <name type="scientific">Pleurodeles waltl</name>
    <name type="common">Iberian ribbed newt</name>
    <dbReference type="NCBI Taxonomy" id="8319"/>
    <lineage>
        <taxon>Eukaryota</taxon>
        <taxon>Metazoa</taxon>
        <taxon>Chordata</taxon>
        <taxon>Craniata</taxon>
        <taxon>Vertebrata</taxon>
        <taxon>Euteleostomi</taxon>
        <taxon>Amphibia</taxon>
        <taxon>Batrachia</taxon>
        <taxon>Caudata</taxon>
        <taxon>Salamandroidea</taxon>
        <taxon>Salamandridae</taxon>
        <taxon>Pleurodelinae</taxon>
        <taxon>Pleurodeles</taxon>
    </lineage>
</organism>
<comment type="caution">
    <text evidence="2">The sequence shown here is derived from an EMBL/GenBank/DDBJ whole genome shotgun (WGS) entry which is preliminary data.</text>
</comment>
<keyword evidence="3" id="KW-1185">Reference proteome</keyword>
<dbReference type="AlphaFoldDB" id="A0AAV7TU31"/>
<evidence type="ECO:0000313" key="2">
    <source>
        <dbReference type="EMBL" id="KAJ1179654.1"/>
    </source>
</evidence>
<feature type="compositionally biased region" description="Polar residues" evidence="1">
    <location>
        <begin position="8"/>
        <end position="37"/>
    </location>
</feature>
<gene>
    <name evidence="2" type="ORF">NDU88_004888</name>
</gene>
<proteinExistence type="predicted"/>
<reference evidence="2" key="1">
    <citation type="journal article" date="2022" name="bioRxiv">
        <title>Sequencing and chromosome-scale assembly of the giantPleurodeles waltlgenome.</title>
        <authorList>
            <person name="Brown T."/>
            <person name="Elewa A."/>
            <person name="Iarovenko S."/>
            <person name="Subramanian E."/>
            <person name="Araus A.J."/>
            <person name="Petzold A."/>
            <person name="Susuki M."/>
            <person name="Suzuki K.-i.T."/>
            <person name="Hayashi T."/>
            <person name="Toyoda A."/>
            <person name="Oliveira C."/>
            <person name="Osipova E."/>
            <person name="Leigh N.D."/>
            <person name="Simon A."/>
            <person name="Yun M.H."/>
        </authorList>
    </citation>
    <scope>NUCLEOTIDE SEQUENCE</scope>
    <source>
        <strain evidence="2">20211129_DDA</strain>
        <tissue evidence="2">Liver</tissue>
    </source>
</reference>